<dbReference type="InterPro" id="IPR029043">
    <property type="entry name" value="GcvT/YgfZ_C"/>
</dbReference>
<dbReference type="EC" id="2.1.2.10" evidence="4"/>
<dbReference type="KEGG" id="apb:SAR116_0074"/>
<dbReference type="SMR" id="D5BNQ0"/>
<keyword evidence="5" id="KW-1185">Reference proteome</keyword>
<evidence type="ECO:0000259" key="2">
    <source>
        <dbReference type="Pfam" id="PF01571"/>
    </source>
</evidence>
<feature type="binding site" evidence="1">
    <location>
        <position position="205"/>
    </location>
    <ligand>
        <name>substrate</name>
    </ligand>
</feature>
<dbReference type="Gene3D" id="3.30.1360.120">
    <property type="entry name" value="Probable tRNA modification gtpase trme, domain 1"/>
    <property type="match status" value="1"/>
</dbReference>
<accession>D5BNQ0</accession>
<name>D5BNQ0_PUNMI</name>
<dbReference type="InterPro" id="IPR013977">
    <property type="entry name" value="GcvT_C"/>
</dbReference>
<dbReference type="eggNOG" id="COG0404">
    <property type="taxonomic scope" value="Bacteria"/>
</dbReference>
<organism evidence="4 5">
    <name type="scientific">Puniceispirillum marinum (strain IMCC1322)</name>
    <dbReference type="NCBI Taxonomy" id="488538"/>
    <lineage>
        <taxon>Bacteria</taxon>
        <taxon>Pseudomonadati</taxon>
        <taxon>Pseudomonadota</taxon>
        <taxon>Alphaproteobacteria</taxon>
        <taxon>Candidatus Puniceispirillales</taxon>
        <taxon>Candidatus Puniceispirillaceae</taxon>
        <taxon>Candidatus Puniceispirillum</taxon>
    </lineage>
</organism>
<dbReference type="NCBIfam" id="NF009133">
    <property type="entry name" value="PRK12486.1"/>
    <property type="match status" value="1"/>
</dbReference>
<dbReference type="PANTHER" id="PTHR43757">
    <property type="entry name" value="AMINOMETHYLTRANSFERASE"/>
    <property type="match status" value="1"/>
</dbReference>
<dbReference type="HOGENOM" id="CLU_007884_10_2_5"/>
<dbReference type="PANTHER" id="PTHR43757:SF2">
    <property type="entry name" value="AMINOMETHYLTRANSFERASE, MITOCHONDRIAL"/>
    <property type="match status" value="1"/>
</dbReference>
<dbReference type="SUPFAM" id="SSF103025">
    <property type="entry name" value="Folate-binding domain"/>
    <property type="match status" value="1"/>
</dbReference>
<dbReference type="GO" id="GO:0004047">
    <property type="term" value="F:aminomethyltransferase activity"/>
    <property type="evidence" value="ECO:0007669"/>
    <property type="project" value="UniProtKB-EC"/>
</dbReference>
<dbReference type="EMBL" id="CP001751">
    <property type="protein sequence ID" value="ADE38317.1"/>
    <property type="molecule type" value="Genomic_DNA"/>
</dbReference>
<keyword evidence="4" id="KW-0808">Transferase</keyword>
<protein>
    <submittedName>
        <fullName evidence="4">Aminomethyl transferase family protein, putative</fullName>
        <ecNumber evidence="4">2.1.2.10</ecNumber>
    </submittedName>
</protein>
<dbReference type="RefSeq" id="WP_013044947.1">
    <property type="nucleotide sequence ID" value="NC_014010.1"/>
</dbReference>
<evidence type="ECO:0000313" key="4">
    <source>
        <dbReference type="EMBL" id="ADE38317.1"/>
    </source>
</evidence>
<dbReference type="SUPFAM" id="SSF101790">
    <property type="entry name" value="Aminomethyltransferase beta-barrel domain"/>
    <property type="match status" value="1"/>
</dbReference>
<feature type="domain" description="Aminomethyltransferase C-terminal" evidence="3">
    <location>
        <begin position="315"/>
        <end position="371"/>
    </location>
</feature>
<sequence length="371" mass="41422">MAQSGLNMSRRIRRSPFTDKVEEYGVRGFSVVNHMLLPKAFETSVEDDYWHLREHVQIWDVGVQRQVQITGLDAARLVQMMTPRDVRQAKIGQCLYVPMIDEDAGMLNDPVLIKLADDKFWLSIADSDILLWVKGLALGLKLNVDVEEPDVSPLAIQGPKAIALMADLFGEAIRDLGYFQYGIFDVLGTRQLIARSGYSKQGGFEIYLHGGHLGSDLWDMIYQAGKQYNIMPGCPNLIERIEGGLMSYGNEFTRDNNPLECGFEELCYFGDDIDYIGKIALRRIAEEGPQKLIRGIKFGGGKAPPCGKPFLVTTRDNIHIGQITSGIYSPRLKCNVGMSMMAKGHWDFGTVVFVHTPDGIVREGTVSPLPF</sequence>
<reference evidence="4 5" key="1">
    <citation type="journal article" date="2010" name="J. Bacteriol.">
        <title>Complete genome sequence of "Candidatus Puniceispirillum marinum" IMCC1322, a representative of the SAR116 clade in the Alphaproteobacteria.</title>
        <authorList>
            <person name="Oh H.M."/>
            <person name="Kwon K.K."/>
            <person name="Kang I."/>
            <person name="Kang S.G."/>
            <person name="Lee J.H."/>
            <person name="Kim S.J."/>
            <person name="Cho J.C."/>
        </authorList>
    </citation>
    <scope>NUCLEOTIDE SEQUENCE [LARGE SCALE GENOMIC DNA]</scope>
    <source>
        <strain evidence="4 5">IMCC1322</strain>
    </source>
</reference>
<dbReference type="InterPro" id="IPR028896">
    <property type="entry name" value="GcvT/YgfZ/DmdA"/>
</dbReference>
<proteinExistence type="predicted"/>
<dbReference type="Pfam" id="PF08669">
    <property type="entry name" value="GCV_T_C"/>
    <property type="match status" value="1"/>
</dbReference>
<dbReference type="Proteomes" id="UP000007460">
    <property type="component" value="Chromosome"/>
</dbReference>
<dbReference type="STRING" id="488538.SAR116_0074"/>
<evidence type="ECO:0000256" key="1">
    <source>
        <dbReference type="PIRSR" id="PIRSR006487-1"/>
    </source>
</evidence>
<evidence type="ECO:0000259" key="3">
    <source>
        <dbReference type="Pfam" id="PF08669"/>
    </source>
</evidence>
<dbReference type="InterPro" id="IPR027266">
    <property type="entry name" value="TrmE/GcvT-like"/>
</dbReference>
<dbReference type="Pfam" id="PF01571">
    <property type="entry name" value="GCV_T"/>
    <property type="match status" value="1"/>
</dbReference>
<evidence type="ECO:0000313" key="5">
    <source>
        <dbReference type="Proteomes" id="UP000007460"/>
    </source>
</evidence>
<gene>
    <name evidence="4" type="ordered locus">SAR116_0074</name>
</gene>
<dbReference type="AlphaFoldDB" id="D5BNQ0"/>
<dbReference type="PIRSF" id="PIRSF006487">
    <property type="entry name" value="GcvT"/>
    <property type="match status" value="1"/>
</dbReference>
<dbReference type="OrthoDB" id="9772660at2"/>
<dbReference type="InterPro" id="IPR006222">
    <property type="entry name" value="GCVT_N"/>
</dbReference>
<feature type="domain" description="GCVT N-terminal" evidence="2">
    <location>
        <begin position="19"/>
        <end position="267"/>
    </location>
</feature>